<dbReference type="Proteomes" id="UP000324159">
    <property type="component" value="Unassembled WGS sequence"/>
</dbReference>
<dbReference type="AlphaFoldDB" id="A0A5D3WHH7"/>
<organism evidence="2 3">
    <name type="scientific">Geothermobacter ehrlichii</name>
    <dbReference type="NCBI Taxonomy" id="213224"/>
    <lineage>
        <taxon>Bacteria</taxon>
        <taxon>Pseudomonadati</taxon>
        <taxon>Thermodesulfobacteriota</taxon>
        <taxon>Desulfuromonadia</taxon>
        <taxon>Desulfuromonadales</taxon>
        <taxon>Geothermobacteraceae</taxon>
        <taxon>Geothermobacter</taxon>
    </lineage>
</organism>
<keyword evidence="3" id="KW-1185">Reference proteome</keyword>
<protein>
    <submittedName>
        <fullName evidence="2">PH (Pleckstrin Homology) domain-containing protein</fullName>
    </submittedName>
</protein>
<name>A0A5D3WHH7_9BACT</name>
<sequence length="170" mass="18905">MSACYRIGWKTLLPLGLLLVLLLGLLILSVIRGEAVLKILLVAGILLPVLLVLLASLRRRVVLDEEGVRVVRVFDEKYFRWDELTSLEAVAVRGRAFVTLCAGEDFAILSNSYGDFTGLVRALADRLPESVVSPEAKRLLERQDSVMAGVFPLWFGVVALLYILWHMLLG</sequence>
<feature type="transmembrane region" description="Helical" evidence="1">
    <location>
        <begin position="12"/>
        <end position="31"/>
    </location>
</feature>
<evidence type="ECO:0000313" key="3">
    <source>
        <dbReference type="Proteomes" id="UP000324159"/>
    </source>
</evidence>
<dbReference type="OrthoDB" id="5405752at2"/>
<feature type="transmembrane region" description="Helical" evidence="1">
    <location>
        <begin position="146"/>
        <end position="165"/>
    </location>
</feature>
<accession>A0A5D3WHH7</accession>
<keyword evidence="1" id="KW-0472">Membrane</keyword>
<dbReference type="EMBL" id="VNIB01000013">
    <property type="protein sequence ID" value="TYO96658.1"/>
    <property type="molecule type" value="Genomic_DNA"/>
</dbReference>
<feature type="transmembrane region" description="Helical" evidence="1">
    <location>
        <begin position="37"/>
        <end position="57"/>
    </location>
</feature>
<evidence type="ECO:0000313" key="2">
    <source>
        <dbReference type="EMBL" id="TYO96658.1"/>
    </source>
</evidence>
<reference evidence="2 3" key="1">
    <citation type="submission" date="2019-07" db="EMBL/GenBank/DDBJ databases">
        <title>Genomic Encyclopedia of Type Strains, Phase IV (KMG-IV): sequencing the most valuable type-strain genomes for metagenomic binning, comparative biology and taxonomic classification.</title>
        <authorList>
            <person name="Goeker M."/>
        </authorList>
    </citation>
    <scope>NUCLEOTIDE SEQUENCE [LARGE SCALE GENOMIC DNA]</scope>
    <source>
        <strain evidence="2 3">SS015</strain>
    </source>
</reference>
<keyword evidence="1" id="KW-0812">Transmembrane</keyword>
<evidence type="ECO:0000256" key="1">
    <source>
        <dbReference type="SAM" id="Phobius"/>
    </source>
</evidence>
<dbReference type="RefSeq" id="WP_148896728.1">
    <property type="nucleotide sequence ID" value="NZ_VNIB01000013.1"/>
</dbReference>
<gene>
    <name evidence="2" type="ORF">EDC39_11348</name>
</gene>
<keyword evidence="1" id="KW-1133">Transmembrane helix</keyword>
<comment type="caution">
    <text evidence="2">The sequence shown here is derived from an EMBL/GenBank/DDBJ whole genome shotgun (WGS) entry which is preliminary data.</text>
</comment>
<proteinExistence type="predicted"/>